<dbReference type="InterPro" id="IPR000182">
    <property type="entry name" value="GNAT_dom"/>
</dbReference>
<dbReference type="EMBL" id="JAPDOG010000011">
    <property type="protein sequence ID" value="MCW3782476.1"/>
    <property type="molecule type" value="Genomic_DNA"/>
</dbReference>
<dbReference type="Gene3D" id="3.40.630.30">
    <property type="match status" value="1"/>
</dbReference>
<evidence type="ECO:0000313" key="3">
    <source>
        <dbReference type="Proteomes" id="UP001207582"/>
    </source>
</evidence>
<feature type="domain" description="N-acetyltransferase" evidence="1">
    <location>
        <begin position="32"/>
        <end position="183"/>
    </location>
</feature>
<evidence type="ECO:0000313" key="2">
    <source>
        <dbReference type="EMBL" id="MCW3782476.1"/>
    </source>
</evidence>
<keyword evidence="3" id="KW-1185">Reference proteome</keyword>
<dbReference type="SUPFAM" id="SSF55729">
    <property type="entry name" value="Acyl-CoA N-acyltransferases (Nat)"/>
    <property type="match status" value="1"/>
</dbReference>
<dbReference type="RefSeq" id="WP_264772209.1">
    <property type="nucleotide sequence ID" value="NZ_JAPDOG010000011.1"/>
</dbReference>
<gene>
    <name evidence="2" type="ORF">OM960_12865</name>
</gene>
<dbReference type="InterPro" id="IPR016181">
    <property type="entry name" value="Acyl_CoA_acyltransferase"/>
</dbReference>
<evidence type="ECO:0000259" key="1">
    <source>
        <dbReference type="PROSITE" id="PS51186"/>
    </source>
</evidence>
<accession>A0ABT3J481</accession>
<comment type="caution">
    <text evidence="2">The sequence shown here is derived from an EMBL/GenBank/DDBJ whole genome shotgun (WGS) entry which is preliminary data.</text>
</comment>
<name>A0ABT3J481_9RHOB</name>
<dbReference type="PROSITE" id="PS51186">
    <property type="entry name" value="GNAT"/>
    <property type="match status" value="1"/>
</dbReference>
<reference evidence="2 3" key="1">
    <citation type="submission" date="2022-10" db="EMBL/GenBank/DDBJ databases">
        <title>Defluviimonas sp. CAU 1641 isolated from mud.</title>
        <authorList>
            <person name="Kim W."/>
        </authorList>
    </citation>
    <scope>NUCLEOTIDE SEQUENCE [LARGE SCALE GENOMIC DNA]</scope>
    <source>
        <strain evidence="2 3">CAU 1641</strain>
    </source>
</reference>
<dbReference type="Proteomes" id="UP001207582">
    <property type="component" value="Unassembled WGS sequence"/>
</dbReference>
<dbReference type="CDD" id="cd04301">
    <property type="entry name" value="NAT_SF"/>
    <property type="match status" value="1"/>
</dbReference>
<organism evidence="2 3">
    <name type="scientific">Defluviimonas salinarum</name>
    <dbReference type="NCBI Taxonomy" id="2992147"/>
    <lineage>
        <taxon>Bacteria</taxon>
        <taxon>Pseudomonadati</taxon>
        <taxon>Pseudomonadota</taxon>
        <taxon>Alphaproteobacteria</taxon>
        <taxon>Rhodobacterales</taxon>
        <taxon>Paracoccaceae</taxon>
        <taxon>Albidovulum</taxon>
    </lineage>
</organism>
<proteinExistence type="predicted"/>
<sequence length="183" mass="18699">MTDQLDGPLSEALAASGSRLFPMRDPATGNTLIIADEAGLAGRIRALALAEEDTVNPAYGFTPKPGPLDLSLVALCREGRPLGHISISVEPPRKGTGEIGLWISGVFVDAGHRGQGIGRALAEAAAHLAGGTLDHIRSADPALADGLWWSPGGDANDGGQAILGILAAELETLEPDADDAPCP</sequence>
<dbReference type="Pfam" id="PF00583">
    <property type="entry name" value="Acetyltransf_1"/>
    <property type="match status" value="1"/>
</dbReference>
<protein>
    <submittedName>
        <fullName evidence="2">GNAT family N-acetyltransferase</fullName>
    </submittedName>
</protein>